<feature type="transmembrane region" description="Helical" evidence="11">
    <location>
        <begin position="219"/>
        <end position="238"/>
    </location>
</feature>
<reference evidence="13 14" key="1">
    <citation type="journal article" date="2023" name="G3 (Bethesda)">
        <title>A chromosome-length genome assembly and annotation of blackberry (Rubus argutus, cv. 'Hillquist').</title>
        <authorList>
            <person name="Bruna T."/>
            <person name="Aryal R."/>
            <person name="Dudchenko O."/>
            <person name="Sargent D.J."/>
            <person name="Mead D."/>
            <person name="Buti M."/>
            <person name="Cavallini A."/>
            <person name="Hytonen T."/>
            <person name="Andres J."/>
            <person name="Pham M."/>
            <person name="Weisz D."/>
            <person name="Mascagni F."/>
            <person name="Usai G."/>
            <person name="Natali L."/>
            <person name="Bassil N."/>
            <person name="Fernandez G.E."/>
            <person name="Lomsadze A."/>
            <person name="Armour M."/>
            <person name="Olukolu B."/>
            <person name="Poorten T."/>
            <person name="Britton C."/>
            <person name="Davik J."/>
            <person name="Ashrafi H."/>
            <person name="Aiden E.L."/>
            <person name="Borodovsky M."/>
            <person name="Worthington M."/>
        </authorList>
    </citation>
    <scope>NUCLEOTIDE SEQUENCE [LARGE SCALE GENOMIC DNA]</scope>
    <source>
        <strain evidence="13">PI 553951</strain>
    </source>
</reference>
<dbReference type="InterPro" id="IPR039731">
    <property type="entry name" value="Rce1"/>
</dbReference>
<evidence type="ECO:0000256" key="4">
    <source>
        <dbReference type="ARBA" id="ARBA00022692"/>
    </source>
</evidence>
<feature type="transmembrane region" description="Helical" evidence="11">
    <location>
        <begin position="88"/>
        <end position="109"/>
    </location>
</feature>
<dbReference type="Pfam" id="PF02517">
    <property type="entry name" value="Rce1-like"/>
    <property type="match status" value="1"/>
</dbReference>
<evidence type="ECO:0000313" key="14">
    <source>
        <dbReference type="Proteomes" id="UP001457282"/>
    </source>
</evidence>
<evidence type="ECO:0000256" key="9">
    <source>
        <dbReference type="ARBA" id="ARBA00047280"/>
    </source>
</evidence>
<dbReference type="PANTHER" id="PTHR13046">
    <property type="entry name" value="PROTEASE U48 CAAX PRENYL PROTEASE RCE1"/>
    <property type="match status" value="1"/>
</dbReference>
<evidence type="ECO:0000256" key="3">
    <source>
        <dbReference type="ARBA" id="ARBA00022670"/>
    </source>
</evidence>
<accession>A0AAW1WBL7</accession>
<keyword evidence="8 11" id="KW-0472">Membrane</keyword>
<comment type="caution">
    <text evidence="13">The sequence shown here is derived from an EMBL/GenBank/DDBJ whole genome shotgun (WGS) entry which is preliminary data.</text>
</comment>
<keyword evidence="3" id="KW-0645">Protease</keyword>
<protein>
    <recommendedName>
        <fullName evidence="10">intramembrane prenyl-peptidase Rce1</fullName>
        <ecNumber evidence="10">3.4.26.1</ecNumber>
    </recommendedName>
</protein>
<dbReference type="GO" id="GO:0004222">
    <property type="term" value="F:metalloendopeptidase activity"/>
    <property type="evidence" value="ECO:0007669"/>
    <property type="project" value="InterPro"/>
</dbReference>
<dbReference type="EC" id="3.4.26.1" evidence="10"/>
<dbReference type="InterPro" id="IPR003675">
    <property type="entry name" value="Rce1/LyrA-like_dom"/>
</dbReference>
<dbReference type="GO" id="GO:0071586">
    <property type="term" value="P:CAAX-box protein processing"/>
    <property type="evidence" value="ECO:0007669"/>
    <property type="project" value="InterPro"/>
</dbReference>
<evidence type="ECO:0000256" key="2">
    <source>
        <dbReference type="ARBA" id="ARBA00006897"/>
    </source>
</evidence>
<comment type="catalytic activity">
    <reaction evidence="9">
        <text>Hydrolyzes the peptide bond -P2-(S-farnesyl or geranylgeranyl)C-P1'-P2'-P3'-COOH where P1' and P2' are amino acids with aliphatic sidechains and P3' is any C-terminal residue.</text>
        <dbReference type="EC" id="3.4.26.1"/>
    </reaction>
</comment>
<feature type="domain" description="CAAX prenyl protease 2/Lysostaphin resistance protein A-like" evidence="12">
    <location>
        <begin position="154"/>
        <end position="257"/>
    </location>
</feature>
<evidence type="ECO:0000256" key="8">
    <source>
        <dbReference type="ARBA" id="ARBA00023136"/>
    </source>
</evidence>
<dbReference type="PANTHER" id="PTHR13046:SF0">
    <property type="entry name" value="CAAX PRENYL PROTEASE 2"/>
    <property type="match status" value="1"/>
</dbReference>
<evidence type="ECO:0000256" key="7">
    <source>
        <dbReference type="ARBA" id="ARBA00022989"/>
    </source>
</evidence>
<evidence type="ECO:0000256" key="5">
    <source>
        <dbReference type="ARBA" id="ARBA00022801"/>
    </source>
</evidence>
<comment type="subcellular location">
    <subcellularLocation>
        <location evidence="1">Endoplasmic reticulum membrane</location>
        <topology evidence="1">Multi-pass membrane protein</topology>
    </subcellularLocation>
</comment>
<evidence type="ECO:0000256" key="11">
    <source>
        <dbReference type="SAM" id="Phobius"/>
    </source>
</evidence>
<sequence>MEDGALTKPVAVVACVAMASFFVGILYAPTLILRLPPPSSYEIFLIRRFICAAISSVASVVVSALLLPIKSREASYLFGVYGIRTDHIWQALVFPLSLTALMYAGSLTLKSLLLINSLREDMNCSGGLSFDYIKSISQEVVASMRSIASNVLHWRNYVVAPVTEELVFRACMVPLLLCGGFQKYTVIFLCPIFFSLSHLSHLMDVYIKQKNNWIRASKVIGLQLGYTVVFGSYASFLFIQTGHFLAPVVAHVFCNIMGLPVLVSPGKGIISVAFLAGMLGFLWLLFPITNSALYNDRTDNCRCWQGYCSGN</sequence>
<comment type="similarity">
    <text evidence="2">Belongs to the peptidase U48 family.</text>
</comment>
<feature type="transmembrane region" description="Helical" evidence="11">
    <location>
        <begin position="12"/>
        <end position="33"/>
    </location>
</feature>
<keyword evidence="5" id="KW-0378">Hydrolase</keyword>
<proteinExistence type="inferred from homology"/>
<gene>
    <name evidence="13" type="ORF">M0R45_029750</name>
</gene>
<name>A0AAW1WBL7_RUBAR</name>
<dbReference type="Proteomes" id="UP001457282">
    <property type="component" value="Unassembled WGS sequence"/>
</dbReference>
<organism evidence="13 14">
    <name type="scientific">Rubus argutus</name>
    <name type="common">Southern blackberry</name>
    <dbReference type="NCBI Taxonomy" id="59490"/>
    <lineage>
        <taxon>Eukaryota</taxon>
        <taxon>Viridiplantae</taxon>
        <taxon>Streptophyta</taxon>
        <taxon>Embryophyta</taxon>
        <taxon>Tracheophyta</taxon>
        <taxon>Spermatophyta</taxon>
        <taxon>Magnoliopsida</taxon>
        <taxon>eudicotyledons</taxon>
        <taxon>Gunneridae</taxon>
        <taxon>Pentapetalae</taxon>
        <taxon>rosids</taxon>
        <taxon>fabids</taxon>
        <taxon>Rosales</taxon>
        <taxon>Rosaceae</taxon>
        <taxon>Rosoideae</taxon>
        <taxon>Rosoideae incertae sedis</taxon>
        <taxon>Rubus</taxon>
    </lineage>
</organism>
<keyword evidence="14" id="KW-1185">Reference proteome</keyword>
<dbReference type="AlphaFoldDB" id="A0AAW1WBL7"/>
<keyword evidence="4 11" id="KW-0812">Transmembrane</keyword>
<evidence type="ECO:0000256" key="1">
    <source>
        <dbReference type="ARBA" id="ARBA00004477"/>
    </source>
</evidence>
<evidence type="ECO:0000313" key="13">
    <source>
        <dbReference type="EMBL" id="KAK9921231.1"/>
    </source>
</evidence>
<keyword evidence="7 11" id="KW-1133">Transmembrane helix</keyword>
<dbReference type="GO" id="GO:0005789">
    <property type="term" value="C:endoplasmic reticulum membrane"/>
    <property type="evidence" value="ECO:0007669"/>
    <property type="project" value="UniProtKB-SubCell"/>
</dbReference>
<feature type="transmembrane region" description="Helical" evidence="11">
    <location>
        <begin position="269"/>
        <end position="288"/>
    </location>
</feature>
<evidence type="ECO:0000256" key="6">
    <source>
        <dbReference type="ARBA" id="ARBA00022824"/>
    </source>
</evidence>
<keyword evidence="6" id="KW-0256">Endoplasmic reticulum</keyword>
<feature type="transmembrane region" description="Helical" evidence="11">
    <location>
        <begin position="45"/>
        <end position="67"/>
    </location>
</feature>
<evidence type="ECO:0000256" key="10">
    <source>
        <dbReference type="ARBA" id="ARBA00049729"/>
    </source>
</evidence>
<dbReference type="EMBL" id="JBEDUW010000006">
    <property type="protein sequence ID" value="KAK9921231.1"/>
    <property type="molecule type" value="Genomic_DNA"/>
</dbReference>
<evidence type="ECO:0000259" key="12">
    <source>
        <dbReference type="Pfam" id="PF02517"/>
    </source>
</evidence>